<evidence type="ECO:0000313" key="3">
    <source>
        <dbReference type="Proteomes" id="UP000614350"/>
    </source>
</evidence>
<name>A0A834MV95_VESVU</name>
<evidence type="ECO:0000313" key="2">
    <source>
        <dbReference type="EMBL" id="KAF7384228.1"/>
    </source>
</evidence>
<reference evidence="2" key="1">
    <citation type="journal article" date="2020" name="G3 (Bethesda)">
        <title>High-Quality Assemblies for Three Invasive Social Wasps from the &lt;i&gt;Vespula&lt;/i&gt; Genus.</title>
        <authorList>
            <person name="Harrop T.W.R."/>
            <person name="Guhlin J."/>
            <person name="McLaughlin G.M."/>
            <person name="Permina E."/>
            <person name="Stockwell P."/>
            <person name="Gilligan J."/>
            <person name="Le Lec M.F."/>
            <person name="Gruber M.A.M."/>
            <person name="Quinn O."/>
            <person name="Lovegrove M."/>
            <person name="Duncan E.J."/>
            <person name="Remnant E.J."/>
            <person name="Van Eeckhoven J."/>
            <person name="Graham B."/>
            <person name="Knapp R.A."/>
            <person name="Langford K.W."/>
            <person name="Kronenberg Z."/>
            <person name="Press M.O."/>
            <person name="Eacker S.M."/>
            <person name="Wilson-Rankin E.E."/>
            <person name="Purcell J."/>
            <person name="Lester P.J."/>
            <person name="Dearden P.K."/>
        </authorList>
    </citation>
    <scope>NUCLEOTIDE SEQUENCE</scope>
    <source>
        <strain evidence="2">Marl-1</strain>
    </source>
</reference>
<evidence type="ECO:0000256" key="1">
    <source>
        <dbReference type="SAM" id="MobiDB-lite"/>
    </source>
</evidence>
<sequence length="113" mass="12971">MEREWMPRVTASQQQQQQQQQHHHRRHYHHHHHRHYTTITTTTITIVCHYLSPLAPFPTPFLPSIPFASISSLLLASPRCRRGEDGSHRLRSSTTAVVEARAALTVLTVLPLA</sequence>
<accession>A0A834MV95</accession>
<dbReference type="Proteomes" id="UP000614350">
    <property type="component" value="Unassembled WGS sequence"/>
</dbReference>
<keyword evidence="3" id="KW-1185">Reference proteome</keyword>
<protein>
    <submittedName>
        <fullName evidence="2">Uncharacterized protein</fullName>
    </submittedName>
</protein>
<dbReference type="AlphaFoldDB" id="A0A834MV95"/>
<organism evidence="2 3">
    <name type="scientific">Vespula vulgaris</name>
    <name type="common">Yellow jacket</name>
    <name type="synonym">Wasp</name>
    <dbReference type="NCBI Taxonomy" id="7454"/>
    <lineage>
        <taxon>Eukaryota</taxon>
        <taxon>Metazoa</taxon>
        <taxon>Ecdysozoa</taxon>
        <taxon>Arthropoda</taxon>
        <taxon>Hexapoda</taxon>
        <taxon>Insecta</taxon>
        <taxon>Pterygota</taxon>
        <taxon>Neoptera</taxon>
        <taxon>Endopterygota</taxon>
        <taxon>Hymenoptera</taxon>
        <taxon>Apocrita</taxon>
        <taxon>Aculeata</taxon>
        <taxon>Vespoidea</taxon>
        <taxon>Vespidae</taxon>
        <taxon>Vespinae</taxon>
        <taxon>Vespula</taxon>
    </lineage>
</organism>
<feature type="compositionally biased region" description="Basic residues" evidence="1">
    <location>
        <begin position="21"/>
        <end position="34"/>
    </location>
</feature>
<dbReference type="EMBL" id="JACSEA010000016">
    <property type="protein sequence ID" value="KAF7384228.1"/>
    <property type="molecule type" value="Genomic_DNA"/>
</dbReference>
<comment type="caution">
    <text evidence="2">The sequence shown here is derived from an EMBL/GenBank/DDBJ whole genome shotgun (WGS) entry which is preliminary data.</text>
</comment>
<gene>
    <name evidence="2" type="ORF">HZH66_012478</name>
</gene>
<feature type="region of interest" description="Disordered" evidence="1">
    <location>
        <begin position="1"/>
        <end position="34"/>
    </location>
</feature>
<proteinExistence type="predicted"/>